<dbReference type="Gene3D" id="3.30.70.100">
    <property type="match status" value="1"/>
</dbReference>
<dbReference type="PROSITE" id="PS51725">
    <property type="entry name" value="ABM"/>
    <property type="match status" value="1"/>
</dbReference>
<dbReference type="GO" id="GO:0004497">
    <property type="term" value="F:monooxygenase activity"/>
    <property type="evidence" value="ECO:0007669"/>
    <property type="project" value="UniProtKB-KW"/>
</dbReference>
<name>A0A6G1IUJ2_9PLEO</name>
<dbReference type="AlphaFoldDB" id="A0A6G1IUJ2"/>
<dbReference type="InterPro" id="IPR011008">
    <property type="entry name" value="Dimeric_a/b-barrel"/>
</dbReference>
<gene>
    <name evidence="2" type="ORF">K458DRAFT_479132</name>
</gene>
<proteinExistence type="predicted"/>
<protein>
    <submittedName>
        <fullName evidence="2">Antibiotic biosynthesis monooxygenase-like protein</fullName>
    </submittedName>
</protein>
<dbReference type="OrthoDB" id="10011777at2759"/>
<dbReference type="PANTHER" id="PTHR40624">
    <property type="entry name" value="BIOSYNTHESIS MONOOXYGENASE, PUTATIVE (AFU_ORTHOLOGUE AFUA_1G12025)-RELATED"/>
    <property type="match status" value="1"/>
</dbReference>
<keyword evidence="2" id="KW-0560">Oxidoreductase</keyword>
<keyword evidence="2" id="KW-0503">Monooxygenase</keyword>
<organism evidence="2 3">
    <name type="scientific">Lentithecium fluviatile CBS 122367</name>
    <dbReference type="NCBI Taxonomy" id="1168545"/>
    <lineage>
        <taxon>Eukaryota</taxon>
        <taxon>Fungi</taxon>
        <taxon>Dikarya</taxon>
        <taxon>Ascomycota</taxon>
        <taxon>Pezizomycotina</taxon>
        <taxon>Dothideomycetes</taxon>
        <taxon>Pleosporomycetidae</taxon>
        <taxon>Pleosporales</taxon>
        <taxon>Massarineae</taxon>
        <taxon>Lentitheciaceae</taxon>
        <taxon>Lentithecium</taxon>
    </lineage>
</organism>
<dbReference type="PANTHER" id="PTHR40624:SF1">
    <property type="entry name" value="BIOSYNTHESIS MONOOXYGENASE, PUTATIVE (AFU_ORTHOLOGUE AFUA_1G12025)-RELATED"/>
    <property type="match status" value="1"/>
</dbReference>
<reference evidence="2" key="1">
    <citation type="journal article" date="2020" name="Stud. Mycol.">
        <title>101 Dothideomycetes genomes: a test case for predicting lifestyles and emergence of pathogens.</title>
        <authorList>
            <person name="Haridas S."/>
            <person name="Albert R."/>
            <person name="Binder M."/>
            <person name="Bloem J."/>
            <person name="Labutti K."/>
            <person name="Salamov A."/>
            <person name="Andreopoulos B."/>
            <person name="Baker S."/>
            <person name="Barry K."/>
            <person name="Bills G."/>
            <person name="Bluhm B."/>
            <person name="Cannon C."/>
            <person name="Castanera R."/>
            <person name="Culley D."/>
            <person name="Daum C."/>
            <person name="Ezra D."/>
            <person name="Gonzalez J."/>
            <person name="Henrissat B."/>
            <person name="Kuo A."/>
            <person name="Liang C."/>
            <person name="Lipzen A."/>
            <person name="Lutzoni F."/>
            <person name="Magnuson J."/>
            <person name="Mondo S."/>
            <person name="Nolan M."/>
            <person name="Ohm R."/>
            <person name="Pangilinan J."/>
            <person name="Park H.-J."/>
            <person name="Ramirez L."/>
            <person name="Alfaro M."/>
            <person name="Sun H."/>
            <person name="Tritt A."/>
            <person name="Yoshinaga Y."/>
            <person name="Zwiers L.-H."/>
            <person name="Turgeon B."/>
            <person name="Goodwin S."/>
            <person name="Spatafora J."/>
            <person name="Crous P."/>
            <person name="Grigoriev I."/>
        </authorList>
    </citation>
    <scope>NUCLEOTIDE SEQUENCE</scope>
    <source>
        <strain evidence="2">CBS 122367</strain>
    </source>
</reference>
<sequence>MSAPFDIVALIYPKLGKADRVEELLKITAAAVKANEPGTLRYQVHRETNGDAPTIIMLETYKDQASLQAHGTSKDFKELGRAFKKEDLLAAPMKVLFTKKVGGYASKL</sequence>
<evidence type="ECO:0000313" key="3">
    <source>
        <dbReference type="Proteomes" id="UP000799291"/>
    </source>
</evidence>
<feature type="domain" description="ABM" evidence="1">
    <location>
        <begin position="5"/>
        <end position="97"/>
    </location>
</feature>
<dbReference type="Pfam" id="PF03992">
    <property type="entry name" value="ABM"/>
    <property type="match status" value="1"/>
</dbReference>
<keyword evidence="3" id="KW-1185">Reference proteome</keyword>
<accession>A0A6G1IUJ2</accession>
<dbReference type="Proteomes" id="UP000799291">
    <property type="component" value="Unassembled WGS sequence"/>
</dbReference>
<evidence type="ECO:0000313" key="2">
    <source>
        <dbReference type="EMBL" id="KAF2681917.1"/>
    </source>
</evidence>
<dbReference type="SUPFAM" id="SSF54909">
    <property type="entry name" value="Dimeric alpha+beta barrel"/>
    <property type="match status" value="1"/>
</dbReference>
<dbReference type="EMBL" id="MU005589">
    <property type="protein sequence ID" value="KAF2681917.1"/>
    <property type="molecule type" value="Genomic_DNA"/>
</dbReference>
<evidence type="ECO:0000259" key="1">
    <source>
        <dbReference type="PROSITE" id="PS51725"/>
    </source>
</evidence>
<dbReference type="InterPro" id="IPR007138">
    <property type="entry name" value="ABM_dom"/>
</dbReference>